<dbReference type="EMBL" id="BK015717">
    <property type="protein sequence ID" value="DAE21786.1"/>
    <property type="molecule type" value="Genomic_DNA"/>
</dbReference>
<evidence type="ECO:0000313" key="1">
    <source>
        <dbReference type="EMBL" id="DAE21786.1"/>
    </source>
</evidence>
<organism evidence="1">
    <name type="scientific">Siphoviridae sp. ct2773</name>
    <dbReference type="NCBI Taxonomy" id="2826275"/>
    <lineage>
        <taxon>Viruses</taxon>
        <taxon>Duplodnaviria</taxon>
        <taxon>Heunggongvirae</taxon>
        <taxon>Uroviricota</taxon>
        <taxon>Caudoviricetes</taxon>
    </lineage>
</organism>
<proteinExistence type="predicted"/>
<name>A0A8S5QS32_9CAUD</name>
<protein>
    <submittedName>
        <fullName evidence="1">Uncharacterized protein</fullName>
    </submittedName>
</protein>
<reference evidence="1" key="1">
    <citation type="journal article" date="2021" name="Proc. Natl. Acad. Sci. U.S.A.">
        <title>A Catalog of Tens of Thousands of Viruses from Human Metagenomes Reveals Hidden Associations with Chronic Diseases.</title>
        <authorList>
            <person name="Tisza M.J."/>
            <person name="Buck C.B."/>
        </authorList>
    </citation>
    <scope>NUCLEOTIDE SEQUENCE</scope>
    <source>
        <strain evidence="1">Ct2773</strain>
    </source>
</reference>
<sequence>MQALYDMINRLFEGKDVFYSAEELEEIKEKGTTKWV</sequence>
<accession>A0A8S5QS32</accession>